<keyword evidence="2" id="KW-1185">Reference proteome</keyword>
<name>A0A494XUZ9_9BACL</name>
<organism evidence="1 2">
    <name type="scientific">Cohnella endophytica</name>
    <dbReference type="NCBI Taxonomy" id="2419778"/>
    <lineage>
        <taxon>Bacteria</taxon>
        <taxon>Bacillati</taxon>
        <taxon>Bacillota</taxon>
        <taxon>Bacilli</taxon>
        <taxon>Bacillales</taxon>
        <taxon>Paenibacillaceae</taxon>
        <taxon>Cohnella</taxon>
    </lineage>
</organism>
<evidence type="ECO:0000313" key="1">
    <source>
        <dbReference type="EMBL" id="RKP51383.1"/>
    </source>
</evidence>
<evidence type="ECO:0000313" key="2">
    <source>
        <dbReference type="Proteomes" id="UP000282076"/>
    </source>
</evidence>
<gene>
    <name evidence="1" type="ORF">D7Z26_16430</name>
</gene>
<protein>
    <submittedName>
        <fullName evidence="1">Uncharacterized protein</fullName>
    </submittedName>
</protein>
<sequence>MEIQINYPWTDEEKATIREGITKLVDSVRPVLQLDSLKLILVPHDFGVELIDFQKKNGLRTGYTDNGLALAVAKMLTYVENEILVCNIVIHPGIVLSMFNEETSSDAVHIFHHELCHVHDDILKFDLFHVAEIEDLYAGENGTVRQVSYIHADLIWSEYIATRLSSTSKPSDHHMYVESFLEAIPETLDRCKKAKEEYQGHLDVGELFREIQGHISYLLKTYAYFLGYFHSINESFSEEQYKEILESVPYLKGVIDVIPLELQKLYTNYGSWDDHMVFEKLANTVLTSWENVGIHPSDLPDGRLYIGVTYDV</sequence>
<accession>A0A494XUZ9</accession>
<dbReference type="RefSeq" id="WP_120978081.1">
    <property type="nucleotide sequence ID" value="NZ_RBZM01000007.1"/>
</dbReference>
<dbReference type="EMBL" id="RBZM01000007">
    <property type="protein sequence ID" value="RKP51383.1"/>
    <property type="molecule type" value="Genomic_DNA"/>
</dbReference>
<dbReference type="AlphaFoldDB" id="A0A494XUZ9"/>
<comment type="caution">
    <text evidence="1">The sequence shown here is derived from an EMBL/GenBank/DDBJ whole genome shotgun (WGS) entry which is preliminary data.</text>
</comment>
<proteinExistence type="predicted"/>
<dbReference type="OrthoDB" id="2680472at2"/>
<dbReference type="Proteomes" id="UP000282076">
    <property type="component" value="Unassembled WGS sequence"/>
</dbReference>
<reference evidence="1 2" key="1">
    <citation type="submission" date="2018-10" db="EMBL/GenBank/DDBJ databases">
        <title>Cohnella sp. M2MS4P-1, whole genome shotgun sequence.</title>
        <authorList>
            <person name="Tuo L."/>
        </authorList>
    </citation>
    <scope>NUCLEOTIDE SEQUENCE [LARGE SCALE GENOMIC DNA]</scope>
    <source>
        <strain evidence="1 2">M2MS4P-1</strain>
    </source>
</reference>